<dbReference type="GO" id="GO:0051301">
    <property type="term" value="P:cell division"/>
    <property type="evidence" value="ECO:0007669"/>
    <property type="project" value="UniProtKB-KW"/>
</dbReference>
<reference evidence="15 16" key="1">
    <citation type="submission" date="2023-04" db="EMBL/GenBank/DDBJ databases">
        <title>Klugiella caeni sp. nov. isolated from the sludge of biochemical tank.</title>
        <authorList>
            <person name="Geng K."/>
        </authorList>
    </citation>
    <scope>NUCLEOTIDE SEQUENCE [LARGE SCALE GENOMIC DNA]</scope>
    <source>
        <strain evidence="15 16">YN-L-19</strain>
    </source>
</reference>
<dbReference type="PROSITE" id="PS51900">
    <property type="entry name" value="CB"/>
    <property type="match status" value="1"/>
</dbReference>
<proteinExistence type="inferred from homology"/>
<dbReference type="InterPro" id="IPR023009">
    <property type="entry name" value="Tyrosine_recombinase_XerC/XerD"/>
</dbReference>
<comment type="function">
    <text evidence="11">Site-specific tyrosine recombinase, which acts by catalyzing the cutting and rejoining of the recombining DNA molecules. The XerC-XerD complex is essential to convert dimers of the bacterial chromosome into monomers to permit their segregation at cell division. It also contributes to the segregational stability of plasmids.</text>
</comment>
<evidence type="ECO:0000256" key="5">
    <source>
        <dbReference type="ARBA" id="ARBA00022618"/>
    </source>
</evidence>
<dbReference type="GO" id="GO:0007059">
    <property type="term" value="P:chromosome segregation"/>
    <property type="evidence" value="ECO:0007669"/>
    <property type="project" value="UniProtKB-UniRule"/>
</dbReference>
<comment type="caution">
    <text evidence="15">The sequence shown here is derived from an EMBL/GenBank/DDBJ whole genome shotgun (WGS) entry which is preliminary data.</text>
</comment>
<protein>
    <recommendedName>
        <fullName evidence="3 11">Tyrosine recombinase XerD</fullName>
    </recommendedName>
</protein>
<keyword evidence="16" id="KW-1185">Reference proteome</keyword>
<feature type="domain" description="Tyr recombinase" evidence="13">
    <location>
        <begin position="147"/>
        <end position="356"/>
    </location>
</feature>
<dbReference type="SUPFAM" id="SSF56349">
    <property type="entry name" value="DNA breaking-rejoining enzymes"/>
    <property type="match status" value="1"/>
</dbReference>
<keyword evidence="5 11" id="KW-0132">Cell division</keyword>
<dbReference type="Gene3D" id="1.10.150.130">
    <property type="match status" value="1"/>
</dbReference>
<feature type="compositionally biased region" description="Pro residues" evidence="12">
    <location>
        <begin position="18"/>
        <end position="36"/>
    </location>
</feature>
<comment type="subunit">
    <text evidence="11">Forms a cyclic heterotetrameric complex composed of two molecules of XerC and two molecules of XerD.</text>
</comment>
<dbReference type="GO" id="GO:0003677">
    <property type="term" value="F:DNA binding"/>
    <property type="evidence" value="ECO:0007669"/>
    <property type="project" value="UniProtKB-UniRule"/>
</dbReference>
<feature type="active site" evidence="11">
    <location>
        <position position="311"/>
    </location>
</feature>
<evidence type="ECO:0000313" key="16">
    <source>
        <dbReference type="Proteomes" id="UP001321506"/>
    </source>
</evidence>
<evidence type="ECO:0000256" key="11">
    <source>
        <dbReference type="HAMAP-Rule" id="MF_01807"/>
    </source>
</evidence>
<dbReference type="InterPro" id="IPR011010">
    <property type="entry name" value="DNA_brk_join_enz"/>
</dbReference>
<evidence type="ECO:0000256" key="9">
    <source>
        <dbReference type="ARBA" id="ARBA00023172"/>
    </source>
</evidence>
<comment type="subcellular location">
    <subcellularLocation>
        <location evidence="1 11">Cytoplasm</location>
    </subcellularLocation>
</comment>
<dbReference type="AlphaFoldDB" id="A0AAW6T4Y8"/>
<evidence type="ECO:0000256" key="4">
    <source>
        <dbReference type="ARBA" id="ARBA00022490"/>
    </source>
</evidence>
<dbReference type="GO" id="GO:0006313">
    <property type="term" value="P:DNA transposition"/>
    <property type="evidence" value="ECO:0007669"/>
    <property type="project" value="UniProtKB-UniRule"/>
</dbReference>
<keyword evidence="9 11" id="KW-0233">DNA recombination</keyword>
<evidence type="ECO:0000256" key="12">
    <source>
        <dbReference type="SAM" id="MobiDB-lite"/>
    </source>
</evidence>
<dbReference type="Gene3D" id="1.10.443.10">
    <property type="entry name" value="Intergrase catalytic core"/>
    <property type="match status" value="1"/>
</dbReference>
<feature type="active site" evidence="11">
    <location>
        <position position="334"/>
    </location>
</feature>
<keyword evidence="8 11" id="KW-0238">DNA-binding</keyword>
<dbReference type="NCBIfam" id="NF001399">
    <property type="entry name" value="PRK00283.1"/>
    <property type="match status" value="1"/>
</dbReference>
<dbReference type="EMBL" id="JASATX010000001">
    <property type="protein sequence ID" value="MDI2098334.1"/>
    <property type="molecule type" value="Genomic_DNA"/>
</dbReference>
<keyword evidence="10 11" id="KW-0131">Cell cycle</keyword>
<dbReference type="InterPro" id="IPR050090">
    <property type="entry name" value="Tyrosine_recombinase_XerCD"/>
</dbReference>
<dbReference type="RefSeq" id="WP_281488074.1">
    <property type="nucleotide sequence ID" value="NZ_JASATX010000001.1"/>
</dbReference>
<evidence type="ECO:0000313" key="15">
    <source>
        <dbReference type="EMBL" id="MDI2098334.1"/>
    </source>
</evidence>
<evidence type="ECO:0000259" key="13">
    <source>
        <dbReference type="PROSITE" id="PS51898"/>
    </source>
</evidence>
<dbReference type="SUPFAM" id="SSF47823">
    <property type="entry name" value="lambda integrase-like, N-terminal domain"/>
    <property type="match status" value="1"/>
</dbReference>
<dbReference type="InterPro" id="IPR002104">
    <property type="entry name" value="Integrase_catalytic"/>
</dbReference>
<dbReference type="HAMAP" id="MF_01807">
    <property type="entry name" value="Recomb_XerD"/>
    <property type="match status" value="1"/>
</dbReference>
<dbReference type="GO" id="GO:0009037">
    <property type="term" value="F:tyrosine-based site-specific recombinase activity"/>
    <property type="evidence" value="ECO:0007669"/>
    <property type="project" value="UniProtKB-UniRule"/>
</dbReference>
<feature type="region of interest" description="Disordered" evidence="12">
    <location>
        <begin position="1"/>
        <end position="38"/>
    </location>
</feature>
<dbReference type="Proteomes" id="UP001321506">
    <property type="component" value="Unassembled WGS sequence"/>
</dbReference>
<gene>
    <name evidence="11 15" type="primary">xerD</name>
    <name evidence="15" type="ORF">QF206_05065</name>
</gene>
<evidence type="ECO:0000256" key="10">
    <source>
        <dbReference type="ARBA" id="ARBA00023306"/>
    </source>
</evidence>
<name>A0AAW6T4Y8_9MICO</name>
<dbReference type="HAMAP" id="MF_01808">
    <property type="entry name" value="Recomb_XerC_XerD"/>
    <property type="match status" value="1"/>
</dbReference>
<evidence type="ECO:0000256" key="7">
    <source>
        <dbReference type="ARBA" id="ARBA00022908"/>
    </source>
</evidence>
<comment type="similarity">
    <text evidence="2 11">Belongs to the 'phage' integrase family. XerD subfamily.</text>
</comment>
<dbReference type="NCBIfam" id="TIGR02225">
    <property type="entry name" value="recomb_XerD"/>
    <property type="match status" value="1"/>
</dbReference>
<dbReference type="InterPro" id="IPR011932">
    <property type="entry name" value="Recomb_XerD"/>
</dbReference>
<feature type="active site" evidence="11">
    <location>
        <position position="187"/>
    </location>
</feature>
<evidence type="ECO:0000256" key="2">
    <source>
        <dbReference type="ARBA" id="ARBA00010450"/>
    </source>
</evidence>
<dbReference type="PANTHER" id="PTHR30349:SF81">
    <property type="entry name" value="TYROSINE RECOMBINASE XERC"/>
    <property type="match status" value="1"/>
</dbReference>
<dbReference type="CDD" id="cd00798">
    <property type="entry name" value="INT_XerDC_C"/>
    <property type="match status" value="1"/>
</dbReference>
<evidence type="ECO:0000259" key="14">
    <source>
        <dbReference type="PROSITE" id="PS51900"/>
    </source>
</evidence>
<accession>A0AAW6T4Y8</accession>
<dbReference type="GO" id="GO:0005737">
    <property type="term" value="C:cytoplasm"/>
    <property type="evidence" value="ECO:0007669"/>
    <property type="project" value="UniProtKB-SubCell"/>
</dbReference>
<organism evidence="15 16">
    <name type="scientific">Ruicaihuangia caeni</name>
    <dbReference type="NCBI Taxonomy" id="3042517"/>
    <lineage>
        <taxon>Bacteria</taxon>
        <taxon>Bacillati</taxon>
        <taxon>Actinomycetota</taxon>
        <taxon>Actinomycetes</taxon>
        <taxon>Micrococcales</taxon>
        <taxon>Microbacteriaceae</taxon>
        <taxon>Ruicaihuangia</taxon>
    </lineage>
</organism>
<sequence length="363" mass="38800">MQGASDAVEERAASAGPEPAPGPAPEAAPEPEPARPTPLSRAIDRYLRHITIERGLSANTVAAYRRDLGSYAAHLARAGINEPRAIAASNISEFAQWLRTRSEAPLSASSLARVLSSVRGLHRFLLDEGLVDEDVAADTRPPKLPSRLPKAISLGEVEALLAAVSGDDVRDLRDRALLELLYATGARVSEAVALNVDDVIELGGGAAGSGGGMGNQDDDGGRRTTGTVDVVRLLGKGDKQRIVPLGSYARDALEAYLVRARPSLSERGRSTPALFLGMRGQRLSRQNVWLIIQRAAEVAGIRSAVSPHTLRHSFATHLLERGADVRVVQELLGHSNVATTQIYTMVTADTLRDMYTSAHPRAR</sequence>
<dbReference type="InterPro" id="IPR013762">
    <property type="entry name" value="Integrase-like_cat_sf"/>
</dbReference>
<keyword evidence="6 11" id="KW-0159">Chromosome partition</keyword>
<dbReference type="InterPro" id="IPR010998">
    <property type="entry name" value="Integrase_recombinase_N"/>
</dbReference>
<feature type="active site" evidence="11">
    <location>
        <position position="308"/>
    </location>
</feature>
<evidence type="ECO:0000256" key="8">
    <source>
        <dbReference type="ARBA" id="ARBA00023125"/>
    </source>
</evidence>
<feature type="active site" description="O-(3'-phospho-DNA)-tyrosine intermediate" evidence="11">
    <location>
        <position position="343"/>
    </location>
</feature>
<keyword evidence="7 11" id="KW-0229">DNA integration</keyword>
<dbReference type="Pfam" id="PF02899">
    <property type="entry name" value="Phage_int_SAM_1"/>
    <property type="match status" value="1"/>
</dbReference>
<dbReference type="PANTHER" id="PTHR30349">
    <property type="entry name" value="PHAGE INTEGRASE-RELATED"/>
    <property type="match status" value="1"/>
</dbReference>
<dbReference type="Pfam" id="PF00589">
    <property type="entry name" value="Phage_integrase"/>
    <property type="match status" value="1"/>
</dbReference>
<feature type="active site" evidence="11">
    <location>
        <position position="236"/>
    </location>
</feature>
<feature type="domain" description="Core-binding (CB)" evidence="14">
    <location>
        <begin position="37"/>
        <end position="126"/>
    </location>
</feature>
<evidence type="ECO:0000256" key="6">
    <source>
        <dbReference type="ARBA" id="ARBA00022829"/>
    </source>
</evidence>
<dbReference type="PROSITE" id="PS51898">
    <property type="entry name" value="TYR_RECOMBINASE"/>
    <property type="match status" value="1"/>
</dbReference>
<dbReference type="InterPro" id="IPR004107">
    <property type="entry name" value="Integrase_SAM-like_N"/>
</dbReference>
<dbReference type="InterPro" id="IPR044068">
    <property type="entry name" value="CB"/>
</dbReference>
<evidence type="ECO:0000256" key="3">
    <source>
        <dbReference type="ARBA" id="ARBA00015810"/>
    </source>
</evidence>
<keyword evidence="4 11" id="KW-0963">Cytoplasm</keyword>
<evidence type="ECO:0000256" key="1">
    <source>
        <dbReference type="ARBA" id="ARBA00004496"/>
    </source>
</evidence>